<dbReference type="InterPro" id="IPR000719">
    <property type="entry name" value="Prot_kinase_dom"/>
</dbReference>
<dbReference type="SUPFAM" id="SSF56112">
    <property type="entry name" value="Protein kinase-like (PK-like)"/>
    <property type="match status" value="1"/>
</dbReference>
<protein>
    <recommendedName>
        <fullName evidence="2">Protein kinase domain-containing protein</fullName>
    </recommendedName>
</protein>
<proteinExistence type="predicted"/>
<dbReference type="InterPro" id="IPR040976">
    <property type="entry name" value="Pkinase_fungal"/>
</dbReference>
<dbReference type="GO" id="GO:0004672">
    <property type="term" value="F:protein kinase activity"/>
    <property type="evidence" value="ECO:0007669"/>
    <property type="project" value="InterPro"/>
</dbReference>
<evidence type="ECO:0000313" key="3">
    <source>
        <dbReference type="EMBL" id="KAI0295313.1"/>
    </source>
</evidence>
<dbReference type="AlphaFoldDB" id="A0AAD4QI49"/>
<feature type="domain" description="Protein kinase" evidence="2">
    <location>
        <begin position="283"/>
        <end position="610"/>
    </location>
</feature>
<dbReference type="PANTHER" id="PTHR38248:SF2">
    <property type="entry name" value="FUNK1 11"/>
    <property type="match status" value="1"/>
</dbReference>
<dbReference type="Pfam" id="PF17667">
    <property type="entry name" value="Pkinase_fungal"/>
    <property type="match status" value="1"/>
</dbReference>
<organism evidence="3 4">
    <name type="scientific">Multifurca ochricompacta</name>
    <dbReference type="NCBI Taxonomy" id="376703"/>
    <lineage>
        <taxon>Eukaryota</taxon>
        <taxon>Fungi</taxon>
        <taxon>Dikarya</taxon>
        <taxon>Basidiomycota</taxon>
        <taxon>Agaricomycotina</taxon>
        <taxon>Agaricomycetes</taxon>
        <taxon>Russulales</taxon>
        <taxon>Russulaceae</taxon>
        <taxon>Multifurca</taxon>
    </lineage>
</organism>
<dbReference type="PROSITE" id="PS50011">
    <property type="entry name" value="PROTEIN_KINASE_DOM"/>
    <property type="match status" value="1"/>
</dbReference>
<dbReference type="InterPro" id="IPR008266">
    <property type="entry name" value="Tyr_kinase_AS"/>
</dbReference>
<feature type="compositionally biased region" description="Basic and acidic residues" evidence="1">
    <location>
        <begin position="654"/>
        <end position="667"/>
    </location>
</feature>
<dbReference type="EMBL" id="WTXG01000060">
    <property type="protein sequence ID" value="KAI0295313.1"/>
    <property type="molecule type" value="Genomic_DNA"/>
</dbReference>
<sequence length="682" mass="78350">MILQDCEKFVGPMPIHTFLAEFVPKAQESRPTGEISFTHSTVSKNENEFIKAIEASGLCPKLKFVNTTSSPYPDGEHRLNPDISIYSDLPNHSYWHKHLAGSKKTKSLNWRAVALWIENKNDDGDMFISLEELRKDERHLESHIQWTQPAYKTCEQLIAYASAHHCAQFRVFSFSVFLFGEMGRLLRWDRSGVIYTEPFKWATQPETLFEFLWRFNFLSDFDRGFDTTVTSVPDDEAEAAISELRTYEGFEKVRKADLHKLLVRDDHAADSELRSFITPGAVWCSESFFGRSTFGYIAYDVARKDLVYLKDSWRINLPGIQKEGDTYHKLHNAQVPHIAKFGLAGDVPLSPEHSEVSLFAAQRTRTQDYLKGSEGGHNWCPGRPAVDPFVHYRLVLETLGRPLNTFISTRQLCEVIRDAVTAHSAAYERAGILHRDVSSGNIMIGEDGYGVLIDWELSKQITKNVEEKGKRHSRTGTWKFISIWRLLDPSSRPHGISDDLESFFWVLLYEIAKYRNTGDMDMAADMQYVFDMHSGSNGLGRGGSGKFSFLQGCPITPGTIEVLVETPCRSIIEEFRSLFQDLYRHVQPQYEVFKKLRLKIEDDQMNDPRVQDARRKLCSSDWVLSIFDRHLAETTTWNVLGDGSLCRYELRLHSSESRDRQKRKAEDSDSDEEETFSKRRKG</sequence>
<dbReference type="Gene3D" id="1.10.510.10">
    <property type="entry name" value="Transferase(Phosphotransferase) domain 1"/>
    <property type="match status" value="1"/>
</dbReference>
<dbReference type="PROSITE" id="PS00109">
    <property type="entry name" value="PROTEIN_KINASE_TYR"/>
    <property type="match status" value="1"/>
</dbReference>
<dbReference type="Proteomes" id="UP001203297">
    <property type="component" value="Unassembled WGS sequence"/>
</dbReference>
<accession>A0AAD4QI49</accession>
<evidence type="ECO:0000256" key="1">
    <source>
        <dbReference type="SAM" id="MobiDB-lite"/>
    </source>
</evidence>
<dbReference type="GO" id="GO:0005524">
    <property type="term" value="F:ATP binding"/>
    <property type="evidence" value="ECO:0007669"/>
    <property type="project" value="InterPro"/>
</dbReference>
<name>A0AAD4QI49_9AGAM</name>
<dbReference type="PANTHER" id="PTHR38248">
    <property type="entry name" value="FUNK1 6"/>
    <property type="match status" value="1"/>
</dbReference>
<gene>
    <name evidence="3" type="ORF">B0F90DRAFT_1201281</name>
</gene>
<reference evidence="3" key="1">
    <citation type="journal article" date="2022" name="New Phytol.">
        <title>Evolutionary transition to the ectomycorrhizal habit in the genomes of a hyperdiverse lineage of mushroom-forming fungi.</title>
        <authorList>
            <person name="Looney B."/>
            <person name="Miyauchi S."/>
            <person name="Morin E."/>
            <person name="Drula E."/>
            <person name="Courty P.E."/>
            <person name="Kohler A."/>
            <person name="Kuo A."/>
            <person name="LaButti K."/>
            <person name="Pangilinan J."/>
            <person name="Lipzen A."/>
            <person name="Riley R."/>
            <person name="Andreopoulos W."/>
            <person name="He G."/>
            <person name="Johnson J."/>
            <person name="Nolan M."/>
            <person name="Tritt A."/>
            <person name="Barry K.W."/>
            <person name="Grigoriev I.V."/>
            <person name="Nagy L.G."/>
            <person name="Hibbett D."/>
            <person name="Henrissat B."/>
            <person name="Matheny P.B."/>
            <person name="Labbe J."/>
            <person name="Martin F.M."/>
        </authorList>
    </citation>
    <scope>NUCLEOTIDE SEQUENCE</scope>
    <source>
        <strain evidence="3">BPL690</strain>
    </source>
</reference>
<evidence type="ECO:0000259" key="2">
    <source>
        <dbReference type="PROSITE" id="PS50011"/>
    </source>
</evidence>
<comment type="caution">
    <text evidence="3">The sequence shown here is derived from an EMBL/GenBank/DDBJ whole genome shotgun (WGS) entry which is preliminary data.</text>
</comment>
<evidence type="ECO:0000313" key="4">
    <source>
        <dbReference type="Proteomes" id="UP001203297"/>
    </source>
</evidence>
<keyword evidence="4" id="KW-1185">Reference proteome</keyword>
<dbReference type="InterPro" id="IPR011009">
    <property type="entry name" value="Kinase-like_dom_sf"/>
</dbReference>
<feature type="region of interest" description="Disordered" evidence="1">
    <location>
        <begin position="654"/>
        <end position="682"/>
    </location>
</feature>